<evidence type="ECO:0000256" key="1">
    <source>
        <dbReference type="SAM" id="MobiDB-lite"/>
    </source>
</evidence>
<proteinExistence type="predicted"/>
<feature type="compositionally biased region" description="Basic and acidic residues" evidence="1">
    <location>
        <begin position="8"/>
        <end position="24"/>
    </location>
</feature>
<feature type="region of interest" description="Disordered" evidence="1">
    <location>
        <begin position="1"/>
        <end position="42"/>
    </location>
</feature>
<keyword evidence="3" id="KW-1185">Reference proteome</keyword>
<organism evidence="2 3">
    <name type="scientific">Acacia crassicarpa</name>
    <name type="common">northern wattle</name>
    <dbReference type="NCBI Taxonomy" id="499986"/>
    <lineage>
        <taxon>Eukaryota</taxon>
        <taxon>Viridiplantae</taxon>
        <taxon>Streptophyta</taxon>
        <taxon>Embryophyta</taxon>
        <taxon>Tracheophyta</taxon>
        <taxon>Spermatophyta</taxon>
        <taxon>Magnoliopsida</taxon>
        <taxon>eudicotyledons</taxon>
        <taxon>Gunneridae</taxon>
        <taxon>Pentapetalae</taxon>
        <taxon>rosids</taxon>
        <taxon>fabids</taxon>
        <taxon>Fabales</taxon>
        <taxon>Fabaceae</taxon>
        <taxon>Caesalpinioideae</taxon>
        <taxon>mimosoid clade</taxon>
        <taxon>Acacieae</taxon>
        <taxon>Acacia</taxon>
    </lineage>
</organism>
<evidence type="ECO:0000313" key="3">
    <source>
        <dbReference type="Proteomes" id="UP001293593"/>
    </source>
</evidence>
<dbReference type="AlphaFoldDB" id="A0AAE1MKG9"/>
<dbReference type="EMBL" id="JAWXYG010000009">
    <property type="protein sequence ID" value="KAK4263666.1"/>
    <property type="molecule type" value="Genomic_DNA"/>
</dbReference>
<comment type="caution">
    <text evidence="2">The sequence shown here is derived from an EMBL/GenBank/DDBJ whole genome shotgun (WGS) entry which is preliminary data.</text>
</comment>
<protein>
    <submittedName>
        <fullName evidence="2">Uncharacterized protein</fullName>
    </submittedName>
</protein>
<sequence length="123" mass="13945">MMIRKSFKIPESDDSENKNEKGEDSVSTEPSETLCGLRTEDSPGSFDNDCTFKRFDITRDPTDHYFIGANGQILNVGESPNDIKSPSFIANSHWRRPSFSTTITMLRYNIFILRITVSPIVGY</sequence>
<reference evidence="2" key="1">
    <citation type="submission" date="2023-10" db="EMBL/GenBank/DDBJ databases">
        <title>Chromosome-level genome of the transformable northern wattle, Acacia crassicarpa.</title>
        <authorList>
            <person name="Massaro I."/>
            <person name="Sinha N.R."/>
            <person name="Poethig S."/>
            <person name="Leichty A.R."/>
        </authorList>
    </citation>
    <scope>NUCLEOTIDE SEQUENCE</scope>
    <source>
        <strain evidence="2">Acra3RX</strain>
        <tissue evidence="2">Leaf</tissue>
    </source>
</reference>
<gene>
    <name evidence="2" type="ORF">QN277_029050</name>
</gene>
<dbReference type="Proteomes" id="UP001293593">
    <property type="component" value="Unassembled WGS sequence"/>
</dbReference>
<name>A0AAE1MKG9_9FABA</name>
<accession>A0AAE1MKG9</accession>
<evidence type="ECO:0000313" key="2">
    <source>
        <dbReference type="EMBL" id="KAK4263666.1"/>
    </source>
</evidence>